<dbReference type="Proteomes" id="UP000653472">
    <property type="component" value="Unassembled WGS sequence"/>
</dbReference>
<dbReference type="InterPro" id="IPR033954">
    <property type="entry name" value="DiS-bond_Isoase_DsbC/G"/>
</dbReference>
<reference evidence="10" key="1">
    <citation type="submission" date="2020-03" db="EMBL/GenBank/DDBJ databases">
        <title>Solimonas marina sp. nov., isolated from deep seawater of the Pacific Ocean.</title>
        <authorList>
            <person name="Liu X."/>
            <person name="Lai Q."/>
            <person name="Sun F."/>
            <person name="Gai Y."/>
            <person name="Li G."/>
            <person name="Shao Z."/>
        </authorList>
    </citation>
    <scope>NUCLEOTIDE SEQUENCE</scope>
    <source>
        <strain evidence="10">C16B3</strain>
    </source>
</reference>
<evidence type="ECO:0000256" key="3">
    <source>
        <dbReference type="ARBA" id="ARBA00022729"/>
    </source>
</evidence>
<feature type="domain" description="Thioredoxin-like fold" evidence="9">
    <location>
        <begin position="116"/>
        <end position="243"/>
    </location>
</feature>
<comment type="function">
    <text evidence="7">Required for disulfide bond formation in some periplasmic proteins. Acts by transferring its disulfide bond to other proteins and is reduced in the process.</text>
</comment>
<dbReference type="AlphaFoldDB" id="A0A969WEP5"/>
<dbReference type="InterPro" id="IPR009094">
    <property type="entry name" value="DiS-bond_isomerase_DsbC/G_N_sf"/>
</dbReference>
<evidence type="ECO:0000256" key="4">
    <source>
        <dbReference type="ARBA" id="ARBA00022764"/>
    </source>
</evidence>
<feature type="signal peptide" evidence="7">
    <location>
        <begin position="1"/>
        <end position="23"/>
    </location>
</feature>
<dbReference type="InterPro" id="IPR036249">
    <property type="entry name" value="Thioredoxin-like_sf"/>
</dbReference>
<dbReference type="InterPro" id="IPR012336">
    <property type="entry name" value="Thioredoxin-like_fold"/>
</dbReference>
<dbReference type="PROSITE" id="PS51257">
    <property type="entry name" value="PROKAR_LIPOPROTEIN"/>
    <property type="match status" value="1"/>
</dbReference>
<dbReference type="EMBL" id="JAAVXB010000018">
    <property type="protein sequence ID" value="NKF24663.1"/>
    <property type="molecule type" value="Genomic_DNA"/>
</dbReference>
<evidence type="ECO:0000259" key="8">
    <source>
        <dbReference type="Pfam" id="PF10411"/>
    </source>
</evidence>
<evidence type="ECO:0000313" key="10">
    <source>
        <dbReference type="EMBL" id="NKF24663.1"/>
    </source>
</evidence>
<accession>A0A969WEP5</accession>
<feature type="chain" id="PRO_5038154719" description="Thiol:disulfide interchange protein" evidence="7">
    <location>
        <begin position="24"/>
        <end position="257"/>
    </location>
</feature>
<keyword evidence="4 7" id="KW-0574">Periplasm</keyword>
<dbReference type="PANTHER" id="PTHR35272:SF3">
    <property type="entry name" value="THIOL:DISULFIDE INTERCHANGE PROTEIN DSBC"/>
    <property type="match status" value="1"/>
</dbReference>
<evidence type="ECO:0000256" key="7">
    <source>
        <dbReference type="RuleBase" id="RU364038"/>
    </source>
</evidence>
<dbReference type="RefSeq" id="WP_168149973.1">
    <property type="nucleotide sequence ID" value="NZ_JAAVXB010000018.1"/>
</dbReference>
<name>A0A969WEP5_9GAMM</name>
<dbReference type="Gene3D" id="3.10.450.70">
    <property type="entry name" value="Disulphide bond isomerase, DsbC/G, N-terminal"/>
    <property type="match status" value="1"/>
</dbReference>
<dbReference type="Pfam" id="PF10411">
    <property type="entry name" value="DsbC_N"/>
    <property type="match status" value="1"/>
</dbReference>
<dbReference type="InterPro" id="IPR051470">
    <property type="entry name" value="Thiol:disulfide_interchange"/>
</dbReference>
<protein>
    <recommendedName>
        <fullName evidence="7">Thiol:disulfide interchange protein</fullName>
    </recommendedName>
</protein>
<dbReference type="GO" id="GO:0042597">
    <property type="term" value="C:periplasmic space"/>
    <property type="evidence" value="ECO:0007669"/>
    <property type="project" value="UniProtKB-SubCell"/>
</dbReference>
<proteinExistence type="inferred from homology"/>
<keyword evidence="5" id="KW-1015">Disulfide bond</keyword>
<evidence type="ECO:0000313" key="11">
    <source>
        <dbReference type="Proteomes" id="UP000653472"/>
    </source>
</evidence>
<dbReference type="Pfam" id="PF13098">
    <property type="entry name" value="Thioredoxin_2"/>
    <property type="match status" value="1"/>
</dbReference>
<keyword evidence="6 7" id="KW-0676">Redox-active center</keyword>
<comment type="caution">
    <text evidence="10">The sequence shown here is derived from an EMBL/GenBank/DDBJ whole genome shotgun (WGS) entry which is preliminary data.</text>
</comment>
<sequence>MKSLLLASAALALATLLSGCAPKDDSGTAAVRASLKQVLPGLKDDAVRPSAVPGLYEVQDGSNFGYATADGKYLIEGDLVNLQTGESITENHRKADRLQQLAALGEQNMIVYKPEGRTKHVVTVFTDIDCPYCRKLHSQMAEYNAEGIEIRYLSYPRTGPNSASFKKAEEVWCADDRKAALTAAKAGQPVTDSKPGDGAQCASLVRREWDMGNDFGLRGTPLLVLDDGSLVNGYLPPAALLQRIDAPDQPSVNPRSG</sequence>
<evidence type="ECO:0000256" key="5">
    <source>
        <dbReference type="ARBA" id="ARBA00023157"/>
    </source>
</evidence>
<feature type="domain" description="Disulphide bond isomerase DsbC/G N-terminal" evidence="8">
    <location>
        <begin position="25"/>
        <end position="90"/>
    </location>
</feature>
<gene>
    <name evidence="10" type="ORF">G7Y82_20335</name>
</gene>
<keyword evidence="3 7" id="KW-0732">Signal</keyword>
<organism evidence="10 11">
    <name type="scientific">Solimonas marina</name>
    <dbReference type="NCBI Taxonomy" id="2714601"/>
    <lineage>
        <taxon>Bacteria</taxon>
        <taxon>Pseudomonadati</taxon>
        <taxon>Pseudomonadota</taxon>
        <taxon>Gammaproteobacteria</taxon>
        <taxon>Nevskiales</taxon>
        <taxon>Nevskiaceae</taxon>
        <taxon>Solimonas</taxon>
    </lineage>
</organism>
<dbReference type="InterPro" id="IPR018950">
    <property type="entry name" value="DiS-bond_isomerase_DsbC/G_N"/>
</dbReference>
<keyword evidence="11" id="KW-1185">Reference proteome</keyword>
<comment type="subcellular location">
    <subcellularLocation>
        <location evidence="1 7">Periplasm</location>
    </subcellularLocation>
</comment>
<evidence type="ECO:0000256" key="1">
    <source>
        <dbReference type="ARBA" id="ARBA00004418"/>
    </source>
</evidence>
<comment type="similarity">
    <text evidence="2 7">Belongs to the thioredoxin family. DsbC subfamily.</text>
</comment>
<dbReference type="Gene3D" id="3.40.30.10">
    <property type="entry name" value="Glutaredoxin"/>
    <property type="match status" value="1"/>
</dbReference>
<dbReference type="CDD" id="cd03020">
    <property type="entry name" value="DsbA_DsbC_DsbG"/>
    <property type="match status" value="1"/>
</dbReference>
<dbReference type="SUPFAM" id="SSF52833">
    <property type="entry name" value="Thioredoxin-like"/>
    <property type="match status" value="1"/>
</dbReference>
<evidence type="ECO:0000259" key="9">
    <source>
        <dbReference type="Pfam" id="PF13098"/>
    </source>
</evidence>
<evidence type="ECO:0000256" key="6">
    <source>
        <dbReference type="ARBA" id="ARBA00023284"/>
    </source>
</evidence>
<dbReference type="PANTHER" id="PTHR35272">
    <property type="entry name" value="THIOL:DISULFIDE INTERCHANGE PROTEIN DSBC-RELATED"/>
    <property type="match status" value="1"/>
</dbReference>
<dbReference type="SUPFAM" id="SSF54423">
    <property type="entry name" value="DsbC/DsbG N-terminal domain-like"/>
    <property type="match status" value="1"/>
</dbReference>
<evidence type="ECO:0000256" key="2">
    <source>
        <dbReference type="ARBA" id="ARBA00009813"/>
    </source>
</evidence>